<protein>
    <submittedName>
        <fullName evidence="1">Uncharacterized protein</fullName>
    </submittedName>
</protein>
<dbReference type="KEGG" id="cohn:KCTCHS21_35400"/>
<dbReference type="EMBL" id="AP019400">
    <property type="protein sequence ID" value="BBI34141.1"/>
    <property type="molecule type" value="Genomic_DNA"/>
</dbReference>
<sequence length="225" mass="26784">MEWSQWLQGGPFLEVSFLMEIKEERKKTIQDIITKLSKITYKIEIVDKNIDEIFDFFERGYPYDEGDPKSFYLHSLQLRLFVCLTRKRKVTLQIEKASSNALMVNFWFFGSVFDAPEWDQIGIKEDEIKDFTDFLNELFLAYEYKVGGIAIEKDVLDLFNSNETFPNENYRYENVSPDHFLKEPSHFIDIIWNEKYKKLSHIPFSHKRLDKEGILIKTGCFNGER</sequence>
<accession>A0A3T1D7T4</accession>
<dbReference type="AlphaFoldDB" id="A0A3T1D7T4"/>
<name>A0A3T1D7T4_9BACL</name>
<dbReference type="Proteomes" id="UP000289856">
    <property type="component" value="Chromosome"/>
</dbReference>
<dbReference type="OrthoDB" id="2450947at2"/>
<evidence type="ECO:0000313" key="2">
    <source>
        <dbReference type="Proteomes" id="UP000289856"/>
    </source>
</evidence>
<evidence type="ECO:0000313" key="1">
    <source>
        <dbReference type="EMBL" id="BBI34141.1"/>
    </source>
</evidence>
<proteinExistence type="predicted"/>
<keyword evidence="2" id="KW-1185">Reference proteome</keyword>
<reference evidence="1 2" key="1">
    <citation type="submission" date="2019-01" db="EMBL/GenBank/DDBJ databases">
        <title>Complete genome sequence of Cohnella hallensis HS21 isolated from Korean fir (Abies koreana) rhizospheric soil.</title>
        <authorList>
            <person name="Jiang L."/>
            <person name="Kang S.W."/>
            <person name="Kim S."/>
            <person name="Jung J."/>
            <person name="Kim C.Y."/>
            <person name="Kim D.H."/>
            <person name="Kim S.W."/>
            <person name="Lee J."/>
        </authorList>
    </citation>
    <scope>NUCLEOTIDE SEQUENCE [LARGE SCALE GENOMIC DNA]</scope>
    <source>
        <strain evidence="1 2">HS21</strain>
    </source>
</reference>
<organism evidence="1 2">
    <name type="scientific">Cohnella abietis</name>
    <dbReference type="NCBI Taxonomy" id="2507935"/>
    <lineage>
        <taxon>Bacteria</taxon>
        <taxon>Bacillati</taxon>
        <taxon>Bacillota</taxon>
        <taxon>Bacilli</taxon>
        <taxon>Bacillales</taxon>
        <taxon>Paenibacillaceae</taxon>
        <taxon>Cohnella</taxon>
    </lineage>
</organism>
<dbReference type="RefSeq" id="WP_130610997.1">
    <property type="nucleotide sequence ID" value="NZ_AP019400.1"/>
</dbReference>
<gene>
    <name evidence="1" type="ORF">KCTCHS21_35400</name>
</gene>